<keyword evidence="6" id="KW-1185">Reference proteome</keyword>
<protein>
    <submittedName>
        <fullName evidence="5">ABC transporter</fullName>
    </submittedName>
</protein>
<dbReference type="SMART" id="SM00382">
    <property type="entry name" value="AAA"/>
    <property type="match status" value="1"/>
</dbReference>
<feature type="domain" description="ABC transporter" evidence="4">
    <location>
        <begin position="8"/>
        <end position="226"/>
    </location>
</feature>
<dbReference type="InterPro" id="IPR027417">
    <property type="entry name" value="P-loop_NTPase"/>
</dbReference>
<dbReference type="InterPro" id="IPR003593">
    <property type="entry name" value="AAA+_ATPase"/>
</dbReference>
<accession>L9X3T9</accession>
<evidence type="ECO:0000313" key="5">
    <source>
        <dbReference type="EMBL" id="ELY56429.1"/>
    </source>
</evidence>
<sequence>MTADEPVLAAIDVSVGRGGQPILEELSLSIPTGSRTLVRGPSGAGKSTLFSVLGLLEPPDEGRVLVHGTDASELSERGRARLRRDAIGFVFQDFQLVPDLTARENALLPQDHGGDRDEAWVDELLETLAVADRADRYPATLSGGEKQRVAIARALANRPAVVLADEPTGQLDPETTDRVAGLLLDVQASADTALVTISHDPSLEDLFDRTARLRDRRLVETPTADG</sequence>
<dbReference type="InterPro" id="IPR017911">
    <property type="entry name" value="MacB-like_ATP-bd"/>
</dbReference>
<dbReference type="PANTHER" id="PTHR24220">
    <property type="entry name" value="IMPORT ATP-BINDING PROTEIN"/>
    <property type="match status" value="1"/>
</dbReference>
<dbReference type="PROSITE" id="PS00211">
    <property type="entry name" value="ABC_TRANSPORTER_1"/>
    <property type="match status" value="1"/>
</dbReference>
<dbReference type="InterPro" id="IPR003439">
    <property type="entry name" value="ABC_transporter-like_ATP-bd"/>
</dbReference>
<dbReference type="Proteomes" id="UP000011531">
    <property type="component" value="Unassembled WGS sequence"/>
</dbReference>
<gene>
    <name evidence="5" type="ORF">C492_14591</name>
</gene>
<organism evidence="5 6">
    <name type="scientific">Natronococcus jeotgali DSM 18795</name>
    <dbReference type="NCBI Taxonomy" id="1227498"/>
    <lineage>
        <taxon>Archaea</taxon>
        <taxon>Methanobacteriati</taxon>
        <taxon>Methanobacteriota</taxon>
        <taxon>Stenosarchaea group</taxon>
        <taxon>Halobacteria</taxon>
        <taxon>Halobacteriales</taxon>
        <taxon>Natrialbaceae</taxon>
        <taxon>Natronococcus</taxon>
    </lineage>
</organism>
<name>L9X3T9_9EURY</name>
<comment type="caution">
    <text evidence="5">The sequence shown here is derived from an EMBL/GenBank/DDBJ whole genome shotgun (WGS) entry which is preliminary data.</text>
</comment>
<dbReference type="InterPro" id="IPR017871">
    <property type="entry name" value="ABC_transporter-like_CS"/>
</dbReference>
<evidence type="ECO:0000256" key="3">
    <source>
        <dbReference type="ARBA" id="ARBA00022840"/>
    </source>
</evidence>
<dbReference type="CDD" id="cd03255">
    <property type="entry name" value="ABC_MJ0796_LolCDE_FtsE"/>
    <property type="match status" value="1"/>
</dbReference>
<proteinExistence type="predicted"/>
<dbReference type="AlphaFoldDB" id="L9X3T9"/>
<evidence type="ECO:0000256" key="1">
    <source>
        <dbReference type="ARBA" id="ARBA00022448"/>
    </source>
</evidence>
<dbReference type="Pfam" id="PF00005">
    <property type="entry name" value="ABC_tran"/>
    <property type="match status" value="1"/>
</dbReference>
<keyword evidence="1" id="KW-0813">Transport</keyword>
<reference evidence="5 6" key="1">
    <citation type="journal article" date="2014" name="PLoS Genet.">
        <title>Phylogenetically driven sequencing of extremely halophilic archaea reveals strategies for static and dynamic osmo-response.</title>
        <authorList>
            <person name="Becker E.A."/>
            <person name="Seitzer P.M."/>
            <person name="Tritt A."/>
            <person name="Larsen D."/>
            <person name="Krusor M."/>
            <person name="Yao A.I."/>
            <person name="Wu D."/>
            <person name="Madern D."/>
            <person name="Eisen J.A."/>
            <person name="Darling A.E."/>
            <person name="Facciotti M.T."/>
        </authorList>
    </citation>
    <scope>NUCLEOTIDE SEQUENCE [LARGE SCALE GENOMIC DNA]</scope>
    <source>
        <strain evidence="5 6">DSM 18795</strain>
    </source>
</reference>
<evidence type="ECO:0000313" key="6">
    <source>
        <dbReference type="Proteomes" id="UP000011531"/>
    </source>
</evidence>
<keyword evidence="3" id="KW-0067">ATP-binding</keyword>
<dbReference type="GO" id="GO:0005886">
    <property type="term" value="C:plasma membrane"/>
    <property type="evidence" value="ECO:0007669"/>
    <property type="project" value="TreeGrafter"/>
</dbReference>
<dbReference type="GO" id="GO:0005524">
    <property type="term" value="F:ATP binding"/>
    <property type="evidence" value="ECO:0007669"/>
    <property type="project" value="UniProtKB-KW"/>
</dbReference>
<dbReference type="STRING" id="1227498.C492_14591"/>
<evidence type="ECO:0000259" key="4">
    <source>
        <dbReference type="PROSITE" id="PS50893"/>
    </source>
</evidence>
<dbReference type="EMBL" id="AOIA01000125">
    <property type="protein sequence ID" value="ELY56429.1"/>
    <property type="molecule type" value="Genomic_DNA"/>
</dbReference>
<dbReference type="GO" id="GO:0022857">
    <property type="term" value="F:transmembrane transporter activity"/>
    <property type="evidence" value="ECO:0007669"/>
    <property type="project" value="TreeGrafter"/>
</dbReference>
<dbReference type="PROSITE" id="PS50893">
    <property type="entry name" value="ABC_TRANSPORTER_2"/>
    <property type="match status" value="1"/>
</dbReference>
<evidence type="ECO:0000256" key="2">
    <source>
        <dbReference type="ARBA" id="ARBA00022741"/>
    </source>
</evidence>
<dbReference type="SUPFAM" id="SSF52540">
    <property type="entry name" value="P-loop containing nucleoside triphosphate hydrolases"/>
    <property type="match status" value="1"/>
</dbReference>
<keyword evidence="2" id="KW-0547">Nucleotide-binding</keyword>
<dbReference type="Gene3D" id="3.40.50.300">
    <property type="entry name" value="P-loop containing nucleotide triphosphate hydrolases"/>
    <property type="match status" value="1"/>
</dbReference>
<dbReference type="RefSeq" id="WP_008424685.1">
    <property type="nucleotide sequence ID" value="NZ_AOIA01000125.1"/>
</dbReference>
<dbReference type="InterPro" id="IPR015854">
    <property type="entry name" value="ABC_transpr_LolD-like"/>
</dbReference>
<dbReference type="GO" id="GO:0016887">
    <property type="term" value="F:ATP hydrolysis activity"/>
    <property type="evidence" value="ECO:0007669"/>
    <property type="project" value="InterPro"/>
</dbReference>